<dbReference type="EMBL" id="JAYMRU010000029">
    <property type="protein sequence ID" value="MEM5404365.1"/>
    <property type="molecule type" value="Genomic_DNA"/>
</dbReference>
<proteinExistence type="predicted"/>
<sequence length="193" mass="20748">MSEGNAMTTPTSPLATPIAQRLVFDLVRGEVRDHDRRYLLMRPDVLMGMLELLDDTTRARVLCAFADSTAQHGKRSILAYLDGLPGRGAGDGNALLDLICETSPALGWGRWDFERSGDCLVLNVFNSPFATGYGRATQPVCAPIAGMFRTVAAIVLGQPVRVQETGCAAVHPNATCRFVARPALASNEEGDLT</sequence>
<gene>
    <name evidence="1" type="ORF">VSR83_30790</name>
</gene>
<organism evidence="1 2">
    <name type="scientific">Paraburkholderia unamae</name>
    <dbReference type="NCBI Taxonomy" id="219649"/>
    <lineage>
        <taxon>Bacteria</taxon>
        <taxon>Pseudomonadati</taxon>
        <taxon>Pseudomonadota</taxon>
        <taxon>Betaproteobacteria</taxon>
        <taxon>Burkholderiales</taxon>
        <taxon>Burkholderiaceae</taxon>
        <taxon>Paraburkholderia</taxon>
    </lineage>
</organism>
<evidence type="ECO:0000313" key="1">
    <source>
        <dbReference type="EMBL" id="MEM5404365.1"/>
    </source>
</evidence>
<dbReference type="Proteomes" id="UP001392318">
    <property type="component" value="Unassembled WGS sequence"/>
</dbReference>
<name>A0ACC6RRK3_9BURK</name>
<keyword evidence="2" id="KW-1185">Reference proteome</keyword>
<accession>A0ACC6RRK3</accession>
<evidence type="ECO:0000313" key="2">
    <source>
        <dbReference type="Proteomes" id="UP001392318"/>
    </source>
</evidence>
<protein>
    <submittedName>
        <fullName evidence="1">4-vinyl reductase</fullName>
    </submittedName>
</protein>
<reference evidence="1" key="1">
    <citation type="submission" date="2024-01" db="EMBL/GenBank/DDBJ databases">
        <title>The diversity of rhizobia nodulating Mimosa spp. in eleven states of Brazil covering several biomes is determined by host plant, location, and edaphic factors.</title>
        <authorList>
            <person name="Rouws L."/>
            <person name="Barauna A."/>
            <person name="Beukes C."/>
            <person name="De Faria S.M."/>
            <person name="Gross E."/>
            <person name="Dos Reis Junior F.B."/>
            <person name="Simon M."/>
            <person name="Maluk M."/>
            <person name="Odee D.W."/>
            <person name="Kenicer G."/>
            <person name="Young J.P.W."/>
            <person name="Reis V.M."/>
            <person name="Zilli J."/>
            <person name="James E.K."/>
        </authorList>
    </citation>
    <scope>NUCLEOTIDE SEQUENCE</scope>
    <source>
        <strain evidence="1">JPY452</strain>
    </source>
</reference>
<comment type="caution">
    <text evidence="1">The sequence shown here is derived from an EMBL/GenBank/DDBJ whole genome shotgun (WGS) entry which is preliminary data.</text>
</comment>